<dbReference type="PRINTS" id="PR00410">
    <property type="entry name" value="PHEHYDRXLASE"/>
</dbReference>
<comment type="caution">
    <text evidence="2">The sequence shown here is derived from an EMBL/GenBank/DDBJ whole genome shotgun (WGS) entry which is preliminary data.</text>
</comment>
<evidence type="ECO:0000313" key="2">
    <source>
        <dbReference type="EMBL" id="OGK40770.1"/>
    </source>
</evidence>
<dbReference type="PANTHER" id="PTHR47354">
    <property type="entry name" value="NADH OXIDOREDUCTASE HCR"/>
    <property type="match status" value="1"/>
</dbReference>
<gene>
    <name evidence="2" type="ORF">A3A74_04085</name>
</gene>
<dbReference type="AlphaFoldDB" id="A0A1F7IBP5"/>
<dbReference type="Gene3D" id="3.40.50.80">
    <property type="entry name" value="Nucleotide-binding domain of ferredoxin-NADP reductase (FNR) module"/>
    <property type="match status" value="1"/>
</dbReference>
<evidence type="ECO:0000313" key="3">
    <source>
        <dbReference type="Proteomes" id="UP000179270"/>
    </source>
</evidence>
<protein>
    <recommendedName>
        <fullName evidence="1">FAD-binding FR-type domain-containing protein</fullName>
    </recommendedName>
</protein>
<dbReference type="InterPro" id="IPR001433">
    <property type="entry name" value="OxRdtase_FAD/NAD-bd"/>
</dbReference>
<dbReference type="InterPro" id="IPR001709">
    <property type="entry name" value="Flavoprot_Pyr_Nucl_cyt_Rdtase"/>
</dbReference>
<proteinExistence type="predicted"/>
<dbReference type="EMBL" id="MGAF01000026">
    <property type="protein sequence ID" value="OGK40770.1"/>
    <property type="molecule type" value="Genomic_DNA"/>
</dbReference>
<dbReference type="InterPro" id="IPR017927">
    <property type="entry name" value="FAD-bd_FR_type"/>
</dbReference>
<dbReference type="PRINTS" id="PR00371">
    <property type="entry name" value="FPNCR"/>
</dbReference>
<accession>A0A1F7IBP5</accession>
<dbReference type="STRING" id="1802055.A3A74_04085"/>
<dbReference type="Pfam" id="PF00175">
    <property type="entry name" value="NAD_binding_1"/>
    <property type="match status" value="1"/>
</dbReference>
<dbReference type="CDD" id="cd00322">
    <property type="entry name" value="FNR_like"/>
    <property type="match status" value="1"/>
</dbReference>
<reference evidence="2 3" key="1">
    <citation type="journal article" date="2016" name="Nat. Commun.">
        <title>Thousands of microbial genomes shed light on interconnected biogeochemical processes in an aquifer system.</title>
        <authorList>
            <person name="Anantharaman K."/>
            <person name="Brown C.T."/>
            <person name="Hug L.A."/>
            <person name="Sharon I."/>
            <person name="Castelle C.J."/>
            <person name="Probst A.J."/>
            <person name="Thomas B.C."/>
            <person name="Singh A."/>
            <person name="Wilkins M.J."/>
            <person name="Karaoz U."/>
            <person name="Brodie E.L."/>
            <person name="Williams K.H."/>
            <person name="Hubbard S.S."/>
            <person name="Banfield J.F."/>
        </authorList>
    </citation>
    <scope>NUCLEOTIDE SEQUENCE [LARGE SCALE GENOMIC DNA]</scope>
</reference>
<dbReference type="SUPFAM" id="SSF63380">
    <property type="entry name" value="Riboflavin synthase domain-like"/>
    <property type="match status" value="1"/>
</dbReference>
<dbReference type="InterPro" id="IPR008333">
    <property type="entry name" value="Cbr1-like_FAD-bd_dom"/>
</dbReference>
<evidence type="ECO:0000259" key="1">
    <source>
        <dbReference type="PROSITE" id="PS51384"/>
    </source>
</evidence>
<dbReference type="SUPFAM" id="SSF52343">
    <property type="entry name" value="Ferredoxin reductase-like, C-terminal NADP-linked domain"/>
    <property type="match status" value="1"/>
</dbReference>
<dbReference type="Pfam" id="PF00970">
    <property type="entry name" value="FAD_binding_6"/>
    <property type="match status" value="1"/>
</dbReference>
<dbReference type="InterPro" id="IPR050415">
    <property type="entry name" value="MRET"/>
</dbReference>
<feature type="domain" description="FAD-binding FR-type" evidence="1">
    <location>
        <begin position="5"/>
        <end position="107"/>
    </location>
</feature>
<dbReference type="PANTHER" id="PTHR47354:SF5">
    <property type="entry name" value="PROTEIN RFBI"/>
    <property type="match status" value="1"/>
</dbReference>
<sequence length="244" mass="27791">MAIIARKIETKLLKKEHVALNTYSFYFERPRDLDFYPGQFLRLFLSIPQSSDRGNGRFFSIASSPSEKQFLMITVRIRDSDFKQTLLNLKVNSKVQMSLPYGSFILNPEETIPHVLLAGGIGITPFRCMVRYTADSNLKIPITLLVSSSVVEDIVFQAELKEIASKKSWFRFIETITQPENSKLPWPGKTGRINKNFIINNIPGYKSSIFYIAGPPLMVDAVDNILKTLGIDVLKIRKEKFTGY</sequence>
<dbReference type="Proteomes" id="UP000179270">
    <property type="component" value="Unassembled WGS sequence"/>
</dbReference>
<dbReference type="InterPro" id="IPR017938">
    <property type="entry name" value="Riboflavin_synthase-like_b-brl"/>
</dbReference>
<name>A0A1F7IBP5_9BACT</name>
<organism evidence="2 3">
    <name type="scientific">Candidatus Roizmanbacteria bacterium RIFCSPLOWO2_01_FULL_35_13</name>
    <dbReference type="NCBI Taxonomy" id="1802055"/>
    <lineage>
        <taxon>Bacteria</taxon>
        <taxon>Candidatus Roizmaniibacteriota</taxon>
    </lineage>
</organism>
<dbReference type="InterPro" id="IPR039261">
    <property type="entry name" value="FNR_nucleotide-bd"/>
</dbReference>
<dbReference type="Gene3D" id="2.40.30.10">
    <property type="entry name" value="Translation factors"/>
    <property type="match status" value="1"/>
</dbReference>
<dbReference type="GO" id="GO:0016491">
    <property type="term" value="F:oxidoreductase activity"/>
    <property type="evidence" value="ECO:0007669"/>
    <property type="project" value="InterPro"/>
</dbReference>
<dbReference type="PROSITE" id="PS51384">
    <property type="entry name" value="FAD_FR"/>
    <property type="match status" value="1"/>
</dbReference>